<organism evidence="6 7">
    <name type="scientific">Natranaerobius thermophilus (strain ATCC BAA-1301 / DSM 18059 / JW/NM-WN-LF)</name>
    <dbReference type="NCBI Taxonomy" id="457570"/>
    <lineage>
        <taxon>Bacteria</taxon>
        <taxon>Bacillati</taxon>
        <taxon>Bacillota</taxon>
        <taxon>Clostridia</taxon>
        <taxon>Natranaerobiales</taxon>
        <taxon>Natranaerobiaceae</taxon>
        <taxon>Natranaerobius</taxon>
    </lineage>
</organism>
<evidence type="ECO:0000313" key="6">
    <source>
        <dbReference type="EMBL" id="ACB85932.1"/>
    </source>
</evidence>
<dbReference type="EMBL" id="CP001034">
    <property type="protein sequence ID" value="ACB85932.1"/>
    <property type="molecule type" value="Genomic_DNA"/>
</dbReference>
<accession>B2A0Q2</accession>
<dbReference type="PANTHER" id="PTHR30535:SF34">
    <property type="entry name" value="MOLYBDATE-BINDING PROTEIN MOLA"/>
    <property type="match status" value="1"/>
</dbReference>
<feature type="compositionally biased region" description="Basic and acidic residues" evidence="4">
    <location>
        <begin position="32"/>
        <end position="56"/>
    </location>
</feature>
<dbReference type="Proteomes" id="UP000001683">
    <property type="component" value="Chromosome"/>
</dbReference>
<reference evidence="6 7" key="1">
    <citation type="submission" date="2008-04" db="EMBL/GenBank/DDBJ databases">
        <title>Complete sequence of chromosome of Natranaerobius thermophilus JW/NM-WN-LF.</title>
        <authorList>
            <consortium name="US DOE Joint Genome Institute"/>
            <person name="Copeland A."/>
            <person name="Lucas S."/>
            <person name="Lapidus A."/>
            <person name="Glavina del Rio T."/>
            <person name="Dalin E."/>
            <person name="Tice H."/>
            <person name="Bruce D."/>
            <person name="Goodwin L."/>
            <person name="Pitluck S."/>
            <person name="Chertkov O."/>
            <person name="Brettin T."/>
            <person name="Detter J.C."/>
            <person name="Han C."/>
            <person name="Kuske C.R."/>
            <person name="Schmutz J."/>
            <person name="Larimer F."/>
            <person name="Land M."/>
            <person name="Hauser L."/>
            <person name="Kyrpides N."/>
            <person name="Lykidis A."/>
            <person name="Mesbah N.M."/>
            <person name="Wiegel J."/>
        </authorList>
    </citation>
    <scope>NUCLEOTIDE SEQUENCE [LARGE SCALE GENOMIC DNA]</scope>
    <source>
        <strain evidence="7">ATCC BAA-1301 / DSM 18059 / JW/NM-WN-LF</strain>
    </source>
</reference>
<dbReference type="InterPro" id="IPR002491">
    <property type="entry name" value="ABC_transptr_periplasmic_BD"/>
</dbReference>
<dbReference type="Pfam" id="PF01497">
    <property type="entry name" value="Peripla_BP_2"/>
    <property type="match status" value="1"/>
</dbReference>
<keyword evidence="7" id="KW-1185">Reference proteome</keyword>
<dbReference type="InterPro" id="IPR054828">
    <property type="entry name" value="Vit_B12_bind_prot"/>
</dbReference>
<dbReference type="GO" id="GO:0071281">
    <property type="term" value="P:cellular response to iron ion"/>
    <property type="evidence" value="ECO:0007669"/>
    <property type="project" value="TreeGrafter"/>
</dbReference>
<reference evidence="6 7" key="2">
    <citation type="journal article" date="2011" name="J. Bacteriol.">
        <title>Complete genome sequence of the anaerobic, halophilic alkalithermophile Natranaerobius thermophilus JW/NM-WN-LF.</title>
        <authorList>
            <person name="Zhao B."/>
            <person name="Mesbah N.M."/>
            <person name="Dalin E."/>
            <person name="Goodwin L."/>
            <person name="Nolan M."/>
            <person name="Pitluck S."/>
            <person name="Chertkov O."/>
            <person name="Brettin T.S."/>
            <person name="Han J."/>
            <person name="Larimer F.W."/>
            <person name="Land M.L."/>
            <person name="Hauser L."/>
            <person name="Kyrpides N."/>
            <person name="Wiegel J."/>
        </authorList>
    </citation>
    <scope>NUCLEOTIDE SEQUENCE [LARGE SCALE GENOMIC DNA]</scope>
    <source>
        <strain evidence="7">ATCC BAA-1301 / DSM 18059 / JW/NM-WN-LF</strain>
    </source>
</reference>
<keyword evidence="3" id="KW-0175">Coiled coil</keyword>
<evidence type="ECO:0000256" key="1">
    <source>
        <dbReference type="ARBA" id="ARBA00008814"/>
    </source>
</evidence>
<sequence length="322" mass="36111">MKFTRLSLYSILIVIIIMGSGILAACGDEEPTDKQAQETAEQKDGDKKDQEGKEQDQDLAVTVTDHMDREIEFESHPETVVSLMPNLTETLFALDMSDQILGITDFCNYPQEVEDKTRVGDAFDLNVEKIVSLEPDLVVMGGGEMMGEINDKLDEMGIKTLVFDPQDLDEVEEMFLTLGEVFDREEAAENLHEEFKQEREQLQSEVSDIDETQSAVVLLEPESLYTVGEDVFLSEVIELTGVENIASDISGYDEISQEVLLDQDPDVIITTYHDIEELKAMGALSELTAVKEGRVYQGHDDKLSRPGPRVIDGAREVFEEIY</sequence>
<dbReference type="InterPro" id="IPR050902">
    <property type="entry name" value="ABC_Transporter_SBP"/>
</dbReference>
<keyword evidence="2" id="KW-0732">Signal</keyword>
<feature type="region of interest" description="Disordered" evidence="4">
    <location>
        <begin position="29"/>
        <end position="58"/>
    </location>
</feature>
<dbReference type="SUPFAM" id="SSF53807">
    <property type="entry name" value="Helical backbone' metal receptor"/>
    <property type="match status" value="1"/>
</dbReference>
<dbReference type="InParanoid" id="B2A0Q2"/>
<dbReference type="RefSeq" id="WP_012448782.1">
    <property type="nucleotide sequence ID" value="NC_010718.1"/>
</dbReference>
<evidence type="ECO:0000259" key="5">
    <source>
        <dbReference type="PROSITE" id="PS50983"/>
    </source>
</evidence>
<protein>
    <submittedName>
        <fullName evidence="6">Periplasmic binding protein</fullName>
    </submittedName>
</protein>
<dbReference type="Gene3D" id="3.40.50.1980">
    <property type="entry name" value="Nitrogenase molybdenum iron protein domain"/>
    <property type="match status" value="2"/>
</dbReference>
<dbReference type="CDD" id="cd01143">
    <property type="entry name" value="YvrC"/>
    <property type="match status" value="1"/>
</dbReference>
<feature type="coiled-coil region" evidence="3">
    <location>
        <begin position="185"/>
        <end position="212"/>
    </location>
</feature>
<evidence type="ECO:0000313" key="7">
    <source>
        <dbReference type="Proteomes" id="UP000001683"/>
    </source>
</evidence>
<dbReference type="STRING" id="457570.Nther_2367"/>
<comment type="similarity">
    <text evidence="1">Belongs to the bacterial solute-binding protein 8 family.</text>
</comment>
<gene>
    <name evidence="6" type="ordered locus">Nther_2367</name>
</gene>
<dbReference type="PANTHER" id="PTHR30535">
    <property type="entry name" value="VITAMIN B12-BINDING PROTEIN"/>
    <property type="match status" value="1"/>
</dbReference>
<evidence type="ECO:0000256" key="3">
    <source>
        <dbReference type="SAM" id="Coils"/>
    </source>
</evidence>
<dbReference type="HOGENOM" id="CLU_038034_2_8_9"/>
<dbReference type="AlphaFoldDB" id="B2A0Q2"/>
<dbReference type="NCBIfam" id="NF038402">
    <property type="entry name" value="TroA_like"/>
    <property type="match status" value="1"/>
</dbReference>
<dbReference type="eggNOG" id="COG0614">
    <property type="taxonomic scope" value="Bacteria"/>
</dbReference>
<dbReference type="OrthoDB" id="9816357at2"/>
<feature type="domain" description="Fe/B12 periplasmic-binding" evidence="5">
    <location>
        <begin position="79"/>
        <end position="322"/>
    </location>
</feature>
<name>B2A0Q2_NATTJ</name>
<dbReference type="KEGG" id="nth:Nther_2367"/>
<dbReference type="FunCoup" id="B2A0Q2">
    <property type="interactions" value="210"/>
</dbReference>
<evidence type="ECO:0000256" key="2">
    <source>
        <dbReference type="ARBA" id="ARBA00022729"/>
    </source>
</evidence>
<dbReference type="PROSITE" id="PS50983">
    <property type="entry name" value="FE_B12_PBP"/>
    <property type="match status" value="1"/>
</dbReference>
<dbReference type="PROSITE" id="PS51257">
    <property type="entry name" value="PROKAR_LIPOPROTEIN"/>
    <property type="match status" value="1"/>
</dbReference>
<proteinExistence type="inferred from homology"/>
<evidence type="ECO:0000256" key="4">
    <source>
        <dbReference type="SAM" id="MobiDB-lite"/>
    </source>
</evidence>